<protein>
    <recommendedName>
        <fullName evidence="4">Glycoside hydrolase family 19 catalytic domain-containing protein</fullName>
    </recommendedName>
</protein>
<dbReference type="PANTHER" id="PTHR34408">
    <property type="entry name" value="FAMILY PROTEIN, PUTATIVE-RELATED"/>
    <property type="match status" value="1"/>
</dbReference>
<dbReference type="PANTHER" id="PTHR34408:SF1">
    <property type="entry name" value="GLYCOSYL HYDROLASE FAMILY 19 DOMAIN-CONTAINING PROTEIN HI_1415"/>
    <property type="match status" value="1"/>
</dbReference>
<dbReference type="InterPro" id="IPR023346">
    <property type="entry name" value="Lysozyme-like_dom_sf"/>
</dbReference>
<dbReference type="KEGG" id="pden:F1C79_11325"/>
<accession>A0A9X7MZE3</accession>
<dbReference type="RefSeq" id="WP_151187473.1">
    <property type="nucleotide sequence ID" value="NZ_CP043626.1"/>
</dbReference>
<reference evidence="2 3" key="1">
    <citation type="submission" date="2019-09" db="EMBL/GenBank/DDBJ databases">
        <title>Prosopis cineraria nodule microbiome.</title>
        <authorList>
            <person name="Chaluvadi S.R."/>
            <person name="Ali R."/>
            <person name="Wang X."/>
        </authorList>
    </citation>
    <scope>NUCLEOTIDE SEQUENCE [LARGE SCALE GENOMIC DNA]</scope>
    <source>
        <strain evidence="2 3">BG1</strain>
    </source>
</reference>
<evidence type="ECO:0000256" key="1">
    <source>
        <dbReference type="SAM" id="MobiDB-lite"/>
    </source>
</evidence>
<dbReference type="Gene3D" id="1.10.530.10">
    <property type="match status" value="1"/>
</dbReference>
<evidence type="ECO:0000313" key="3">
    <source>
        <dbReference type="Proteomes" id="UP000326659"/>
    </source>
</evidence>
<feature type="region of interest" description="Disordered" evidence="1">
    <location>
        <begin position="16"/>
        <end position="70"/>
    </location>
</feature>
<evidence type="ECO:0000313" key="2">
    <source>
        <dbReference type="EMBL" id="QEY72151.1"/>
    </source>
</evidence>
<gene>
    <name evidence="2" type="ORF">F1C79_11325</name>
</gene>
<evidence type="ECO:0008006" key="4">
    <source>
        <dbReference type="Google" id="ProtNLM"/>
    </source>
</evidence>
<dbReference type="OrthoDB" id="1242806at2"/>
<dbReference type="EMBL" id="CP043626">
    <property type="protein sequence ID" value="QEY72151.1"/>
    <property type="molecule type" value="Genomic_DNA"/>
</dbReference>
<name>A0A9X7MZE3_PSEDE</name>
<dbReference type="Proteomes" id="UP000326659">
    <property type="component" value="Chromosome"/>
</dbReference>
<keyword evidence="3" id="KW-1185">Reference proteome</keyword>
<sequence length="959" mass="106408">MLDQLFDMLGDLKREYRRWRYGPPPPQNSRQQPPASRPAAPPPAPAQPTAAPAPAPAAQTPSPLKNWSYPFKVQTGGQEAPISQLTHMSKALAGFYPLGINGMWHGGVHFDAGTASALDQSHVSCLADGEVVAYRIPTVTPKTTYHRGHDDTVSLPFASGFVLVRHRLQAPAIEGATKPPPSLVFYSLYMHLEDWASYQADAAKARPVFWAASSYRVKNDVADPGPIGLTVHDKPSPKGAIVSVLPRGTRVTIGGSAPSHGYVKLVSAEGIELPALGPQHGTARGYVRLDALDTATGAYRVKDNALGQKPGDQLNIHATAAATSKVTGTLARGTELVVSGEGAYRKLEAVIPQGLEGGEHAEVPELPAYGGDYGHQAPEGYVRFAALAPLIAPLQRDSVALPDPPIPIKAGQLIGHIGVYHDMKKSEERKLHLEVFTAQDMVKFLADSRDWARQLPESERTWLKLAKGTRVISHQDSYKKATPPTLQDAGKNSADDLLIPRSLLDGLRAEWKIQLPAAGEQKARNWYRLDSLLNDATGNLIDGWVCEEVGVTPWVSPWAWEGYDIIVNVNPLEEGMAYFKQLHSDLGLQAMADRWDKGPLQTRLYDIIGTDPDNKLTAAKIKRALEIPARAQSIAQLVIQYESEWRYTAKRMEPLDKLLGHTRTEPILNWIAEKERWKALGFWDDVWRKVGLPEAAKVYHLHPAGLVGVFKIKEKPLITIEMLLVANPSTGRDYYESILPTLNKYAQIYEISTSLRIAHFLSQVGHESGFKVKEENLDYSKKRMREVFGCTNNIKGYNEETDECKVLPRLRPKLWSEEEKYARNAENLGNYVYANRNGNGNEESGEGFKYRGRGIIQLTGKNNYTKYTQIHNTKNPSDPKDFVGNPDLIANNLEYGIESAFVWWEMNSINRKIANSYATRTESRIDDHVKDISKLVNGGSIGESERLDIFKKIRDMISK</sequence>
<dbReference type="AlphaFoldDB" id="A0A9X7MZE3"/>
<organism evidence="2 3">
    <name type="scientific">Pseudomonas denitrificans</name>
    <dbReference type="NCBI Taxonomy" id="43306"/>
    <lineage>
        <taxon>Bacteria</taxon>
        <taxon>Pseudomonadati</taxon>
        <taxon>Pseudomonadota</taxon>
        <taxon>Gammaproteobacteria</taxon>
        <taxon>Pseudomonadales</taxon>
        <taxon>Pseudomonadaceae</taxon>
        <taxon>Halopseudomonas</taxon>
    </lineage>
</organism>
<proteinExistence type="predicted"/>
<dbReference type="SUPFAM" id="SSF53955">
    <property type="entry name" value="Lysozyme-like"/>
    <property type="match status" value="1"/>
</dbReference>
<dbReference type="InterPro" id="IPR052354">
    <property type="entry name" value="Cell_Wall_Dynamics_Protein"/>
</dbReference>
<feature type="compositionally biased region" description="Pro residues" evidence="1">
    <location>
        <begin position="35"/>
        <end position="55"/>
    </location>
</feature>